<evidence type="ECO:0000313" key="2">
    <source>
        <dbReference type="Proteomes" id="UP000318102"/>
    </source>
</evidence>
<organism evidence="1 2">
    <name type="scientific">Paenibacillus agilis</name>
    <dbReference type="NCBI Taxonomy" id="3020863"/>
    <lineage>
        <taxon>Bacteria</taxon>
        <taxon>Bacillati</taxon>
        <taxon>Bacillota</taxon>
        <taxon>Bacilli</taxon>
        <taxon>Bacillales</taxon>
        <taxon>Paenibacillaceae</taxon>
        <taxon>Paenibacillus</taxon>
    </lineage>
</organism>
<name>A0A559IGF4_9BACL</name>
<sequence>MFEASAQESSPSIQQPLRVLLHSRTVIEGESTVATGVLSYIEGDLMEVELPEYEQFELGEQVKITMYSPVGMFTFITKIIARHLGSLLFVNPPQHQKKFADKREHPRVEARNSGIASIFKITDENGPDQLSQMTINLLDISMNGLGFLVAPHCEWKIGHKLNVELDLGFKLQGEVYIIRQEQKESTLMCGGTLELMDNLSSRALRAFILRRQVEVYVQSKKPTLS</sequence>
<dbReference type="OrthoDB" id="2566152at2"/>
<comment type="caution">
    <text evidence="1">The sequence shown here is derived from an EMBL/GenBank/DDBJ whole genome shotgun (WGS) entry which is preliminary data.</text>
</comment>
<dbReference type="RefSeq" id="WP_144994291.1">
    <property type="nucleotide sequence ID" value="NZ_VNJK01000005.1"/>
</dbReference>
<dbReference type="EMBL" id="VNJK01000005">
    <property type="protein sequence ID" value="TVX86742.1"/>
    <property type="molecule type" value="Genomic_DNA"/>
</dbReference>
<dbReference type="AlphaFoldDB" id="A0A559IGF4"/>
<reference evidence="1 2" key="1">
    <citation type="submission" date="2019-07" db="EMBL/GenBank/DDBJ databases">
        <authorList>
            <person name="Kim J."/>
        </authorList>
    </citation>
    <scope>NUCLEOTIDE SEQUENCE [LARGE SCALE GENOMIC DNA]</scope>
    <source>
        <strain evidence="1 2">N4</strain>
    </source>
</reference>
<keyword evidence="2" id="KW-1185">Reference proteome</keyword>
<dbReference type="Gene3D" id="2.40.10.220">
    <property type="entry name" value="predicted glycosyltransferase like domains"/>
    <property type="match status" value="1"/>
</dbReference>
<gene>
    <name evidence="1" type="ORF">FPZ44_22730</name>
</gene>
<dbReference type="Proteomes" id="UP000318102">
    <property type="component" value="Unassembled WGS sequence"/>
</dbReference>
<protein>
    <submittedName>
        <fullName evidence="1">PilZ domain-containing protein</fullName>
    </submittedName>
</protein>
<accession>A0A559IGF4</accession>
<proteinExistence type="predicted"/>
<evidence type="ECO:0000313" key="1">
    <source>
        <dbReference type="EMBL" id="TVX86742.1"/>
    </source>
</evidence>